<evidence type="ECO:0000313" key="3">
    <source>
        <dbReference type="Proteomes" id="UP000681526"/>
    </source>
</evidence>
<sequence length="385" mass="42591">MNVLMFAHGGSLNRGCEAIVRSSAALIQSRIRGAKVLLASERPETDRGLNVAAVFDGSARKLRKYSPEWIVSSVRVKWLGDESYALGRIHRNVIRRIKDADVCLSIGGDNYCYGEQPGWYEVDRRVKKMGRKLVLWCCSIGEEDLSERKLEDLRRFDLILARETLTYDVLRNCGLDNVRLVADPAFTLPGIRLPLPPGWKEGDTIGVNMSPLVAGRNPAALEAVRGLIRHVLETTDSAIALTPHVIEHGNSDLDTLRPLYEEFKASRRVLLLPGDLNAMQVKGYIARMRFFIGARTHATIAAYSSGVPTIVLGYSAKSKGIARDLFGRERLVIDTRVAANPAAALIEAFKEAVAEEEALRGRLADVIPRIQAMSRRSADYLADLA</sequence>
<dbReference type="InterPro" id="IPR007345">
    <property type="entry name" value="Polysacch_pyruvyl_Trfase"/>
</dbReference>
<organism evidence="2 3">
    <name type="scientific">Thermobacillus xylanilyticus</name>
    <dbReference type="NCBI Taxonomy" id="76633"/>
    <lineage>
        <taxon>Bacteria</taxon>
        <taxon>Bacillati</taxon>
        <taxon>Bacillota</taxon>
        <taxon>Bacilli</taxon>
        <taxon>Bacillales</taxon>
        <taxon>Paenibacillaceae</taxon>
        <taxon>Thermobacillus</taxon>
    </lineage>
</organism>
<gene>
    <name evidence="2" type="primary">txxe 891</name>
    <name evidence="2" type="ORF">TXXE_09375</name>
</gene>
<dbReference type="PANTHER" id="PTHR36836:SF1">
    <property type="entry name" value="COLANIC ACID BIOSYNTHESIS PROTEIN WCAK"/>
    <property type="match status" value="1"/>
</dbReference>
<reference evidence="2 3" key="1">
    <citation type="submission" date="2021-04" db="EMBL/GenBank/DDBJ databases">
        <authorList>
            <person name="Rakotoarivonina H."/>
        </authorList>
    </citation>
    <scope>NUCLEOTIDE SEQUENCE [LARGE SCALE GENOMIC DNA]</scope>
    <source>
        <strain evidence="2 3">XE</strain>
    </source>
</reference>
<dbReference type="RefSeq" id="WP_213484402.1">
    <property type="nucleotide sequence ID" value="NZ_CAJRAY010000043.1"/>
</dbReference>
<keyword evidence="3" id="KW-1185">Reference proteome</keyword>
<dbReference type="Proteomes" id="UP000681526">
    <property type="component" value="Unassembled WGS sequence"/>
</dbReference>
<dbReference type="PANTHER" id="PTHR36836">
    <property type="entry name" value="COLANIC ACID BIOSYNTHESIS PROTEIN WCAK"/>
    <property type="match status" value="1"/>
</dbReference>
<comment type="caution">
    <text evidence="2">The sequence shown here is derived from an EMBL/GenBank/DDBJ whole genome shotgun (WGS) entry which is preliminary data.</text>
</comment>
<protein>
    <recommendedName>
        <fullName evidence="1">Polysaccharide pyruvyl transferase domain-containing protein</fullName>
    </recommendedName>
</protein>
<dbReference type="EMBL" id="CAJRAY010000043">
    <property type="protein sequence ID" value="CAG5086017.1"/>
    <property type="molecule type" value="Genomic_DNA"/>
</dbReference>
<accession>A0ABM8V3X8</accession>
<evidence type="ECO:0000259" key="1">
    <source>
        <dbReference type="Pfam" id="PF04230"/>
    </source>
</evidence>
<proteinExistence type="predicted"/>
<feature type="domain" description="Polysaccharide pyruvyl transferase" evidence="1">
    <location>
        <begin position="13"/>
        <end position="315"/>
    </location>
</feature>
<name>A0ABM8V3X8_THEXY</name>
<evidence type="ECO:0000313" key="2">
    <source>
        <dbReference type="EMBL" id="CAG5086017.1"/>
    </source>
</evidence>
<dbReference type="Pfam" id="PF04230">
    <property type="entry name" value="PS_pyruv_trans"/>
    <property type="match status" value="1"/>
</dbReference>